<dbReference type="EMBL" id="AK176798">
    <property type="protein sequence ID" value="BAD44561.1"/>
    <property type="molecule type" value="mRNA"/>
</dbReference>
<sequence length="47" mass="5318">MVKETNSNEHCNVPSTSETLYSPLGYIQRKTEIALVAWEMLAMKMAT</sequence>
<accession>Q67XM0</accession>
<reference evidence="1" key="1">
    <citation type="submission" date="2004-09" db="EMBL/GenBank/DDBJ databases">
        <title>Large-scale analysis of RIKEN Arabidopsis full-length (RAFL) cDNAs.</title>
        <authorList>
            <person name="Totoki Y."/>
            <person name="Seki M."/>
            <person name="Ishida J."/>
            <person name="Nakajima M."/>
            <person name="Enju A."/>
            <person name="Kamiya A."/>
            <person name="Narusaka M."/>
            <person name="Shin-i T."/>
            <person name="Nakagawa M."/>
            <person name="Sakamoto N."/>
            <person name="Oishi K."/>
            <person name="Kohara Y."/>
            <person name="Kobayashi M."/>
            <person name="Toyoda A."/>
            <person name="Sakaki Y."/>
            <person name="Sakurai T."/>
            <person name="Iida K."/>
            <person name="Akiyama K."/>
            <person name="Satou M."/>
            <person name="Toyoda T."/>
            <person name="Konagaya A."/>
            <person name="Carninci P."/>
            <person name="Kawai J."/>
            <person name="Hayashizaki Y."/>
            <person name="Shinozaki K."/>
        </authorList>
    </citation>
    <scope>NUCLEOTIDE SEQUENCE</scope>
</reference>
<name>Q67XM0_ARATH</name>
<evidence type="ECO:0000313" key="1">
    <source>
        <dbReference type="EMBL" id="BAD44561.1"/>
    </source>
</evidence>
<proteinExistence type="evidence at transcript level"/>
<organism evidence="1">
    <name type="scientific">Arabidopsis thaliana</name>
    <name type="common">Mouse-ear cress</name>
    <dbReference type="NCBI Taxonomy" id="3702"/>
    <lineage>
        <taxon>Eukaryota</taxon>
        <taxon>Viridiplantae</taxon>
        <taxon>Streptophyta</taxon>
        <taxon>Embryophyta</taxon>
        <taxon>Tracheophyta</taxon>
        <taxon>Spermatophyta</taxon>
        <taxon>Magnoliopsida</taxon>
        <taxon>eudicotyledons</taxon>
        <taxon>Gunneridae</taxon>
        <taxon>Pentapetalae</taxon>
        <taxon>rosids</taxon>
        <taxon>malvids</taxon>
        <taxon>Brassicales</taxon>
        <taxon>Brassicaceae</taxon>
        <taxon>Camelineae</taxon>
        <taxon>Arabidopsis</taxon>
    </lineage>
</organism>
<dbReference type="AlphaFoldDB" id="Q67XM0"/>
<protein>
    <submittedName>
        <fullName evidence="1">Uncharacterized protein</fullName>
    </submittedName>
</protein>